<accession>A0A917IRV7</accession>
<name>A0A917IRV7_9BACT</name>
<proteinExistence type="predicted"/>
<feature type="signal peptide" evidence="1">
    <location>
        <begin position="1"/>
        <end position="19"/>
    </location>
</feature>
<sequence length="467" mass="52401">MQKSLLFVLIALWAFTTSAQKQIYDIISYTAPERWKKEERNNLIMYSRIDGSSWAQLCIYKSTASQGSIQADSDAEWQSLVLNQHTITDKEEKGKPQTIGEWTVMSRSGVWQYNGSNVATILTTYSNGHICISTLLNATAQPYMKDYQQLLASLSIHEAALKSANTHTPVNNPAPVPITNAKAVTGNYKFTTTRFDDGWVSTAQENWVEVSKPGIRILIHYPNTQTDEHQFEKLKGDQHAWSLLAAPHYTNIQNLQERGIQDYQSVTFLTADATEKASGKKVYVVLYKKHYDKGNGRYMEVVADSKAAFEKEFGSNYINRSSWDYTAQTKSWDKLAAMQWRNKFQVAATDLTGKWSSSSYASLRYYYVNGGGFAGATATSIADAFTFFSNNTYESDHSGASGTVGNQQFTRQVYKGSVSLTNWRVALSNRFQGATETYDSYFEAVKGGRILQLTDTHNTTLSLVKAQ</sequence>
<reference evidence="2" key="2">
    <citation type="submission" date="2020-09" db="EMBL/GenBank/DDBJ databases">
        <authorList>
            <person name="Sun Q."/>
            <person name="Zhou Y."/>
        </authorList>
    </citation>
    <scope>NUCLEOTIDE SEQUENCE</scope>
    <source>
        <strain evidence="2">CGMCC 1.15290</strain>
    </source>
</reference>
<dbReference type="Proteomes" id="UP000627292">
    <property type="component" value="Unassembled WGS sequence"/>
</dbReference>
<evidence type="ECO:0000313" key="2">
    <source>
        <dbReference type="EMBL" id="GGH61856.1"/>
    </source>
</evidence>
<keyword evidence="1" id="KW-0732">Signal</keyword>
<comment type="caution">
    <text evidence="2">The sequence shown here is derived from an EMBL/GenBank/DDBJ whole genome shotgun (WGS) entry which is preliminary data.</text>
</comment>
<organism evidence="2 3">
    <name type="scientific">Filimonas zeae</name>
    <dbReference type="NCBI Taxonomy" id="1737353"/>
    <lineage>
        <taxon>Bacteria</taxon>
        <taxon>Pseudomonadati</taxon>
        <taxon>Bacteroidota</taxon>
        <taxon>Chitinophagia</taxon>
        <taxon>Chitinophagales</taxon>
        <taxon>Chitinophagaceae</taxon>
        <taxon>Filimonas</taxon>
    </lineage>
</organism>
<evidence type="ECO:0000313" key="3">
    <source>
        <dbReference type="Proteomes" id="UP000627292"/>
    </source>
</evidence>
<dbReference type="RefSeq" id="WP_188950987.1">
    <property type="nucleotide sequence ID" value="NZ_BMIB01000001.1"/>
</dbReference>
<reference evidence="2" key="1">
    <citation type="journal article" date="2014" name="Int. J. Syst. Evol. Microbiol.">
        <title>Complete genome sequence of Corynebacterium casei LMG S-19264T (=DSM 44701T), isolated from a smear-ripened cheese.</title>
        <authorList>
            <consortium name="US DOE Joint Genome Institute (JGI-PGF)"/>
            <person name="Walter F."/>
            <person name="Albersmeier A."/>
            <person name="Kalinowski J."/>
            <person name="Ruckert C."/>
        </authorList>
    </citation>
    <scope>NUCLEOTIDE SEQUENCE</scope>
    <source>
        <strain evidence="2">CGMCC 1.15290</strain>
    </source>
</reference>
<dbReference type="EMBL" id="BMIB01000001">
    <property type="protein sequence ID" value="GGH61856.1"/>
    <property type="molecule type" value="Genomic_DNA"/>
</dbReference>
<dbReference type="AlphaFoldDB" id="A0A917IRV7"/>
<keyword evidence="3" id="KW-1185">Reference proteome</keyword>
<gene>
    <name evidence="2" type="ORF">GCM10011379_11250</name>
</gene>
<feature type="chain" id="PRO_5037057929" evidence="1">
    <location>
        <begin position="20"/>
        <end position="467"/>
    </location>
</feature>
<protein>
    <submittedName>
        <fullName evidence="2">Uncharacterized protein</fullName>
    </submittedName>
</protein>
<evidence type="ECO:0000256" key="1">
    <source>
        <dbReference type="SAM" id="SignalP"/>
    </source>
</evidence>